<proteinExistence type="predicted"/>
<dbReference type="EMBL" id="JAPWTJ010001292">
    <property type="protein sequence ID" value="KAJ8972852.1"/>
    <property type="molecule type" value="Genomic_DNA"/>
</dbReference>
<gene>
    <name evidence="1" type="ORF">NQ317_010275</name>
</gene>
<accession>A0ABQ9J4P0</accession>
<dbReference type="Proteomes" id="UP001162164">
    <property type="component" value="Unassembled WGS sequence"/>
</dbReference>
<evidence type="ECO:0000313" key="1">
    <source>
        <dbReference type="EMBL" id="KAJ8972852.1"/>
    </source>
</evidence>
<organism evidence="1 2">
    <name type="scientific">Molorchus minor</name>
    <dbReference type="NCBI Taxonomy" id="1323400"/>
    <lineage>
        <taxon>Eukaryota</taxon>
        <taxon>Metazoa</taxon>
        <taxon>Ecdysozoa</taxon>
        <taxon>Arthropoda</taxon>
        <taxon>Hexapoda</taxon>
        <taxon>Insecta</taxon>
        <taxon>Pterygota</taxon>
        <taxon>Neoptera</taxon>
        <taxon>Endopterygota</taxon>
        <taxon>Coleoptera</taxon>
        <taxon>Polyphaga</taxon>
        <taxon>Cucujiformia</taxon>
        <taxon>Chrysomeloidea</taxon>
        <taxon>Cerambycidae</taxon>
        <taxon>Lamiinae</taxon>
        <taxon>Monochamini</taxon>
        <taxon>Molorchus</taxon>
    </lineage>
</organism>
<reference evidence="1" key="1">
    <citation type="journal article" date="2023" name="Insect Mol. Biol.">
        <title>Genome sequencing provides insights into the evolution of gene families encoding plant cell wall-degrading enzymes in longhorned beetles.</title>
        <authorList>
            <person name="Shin N.R."/>
            <person name="Okamura Y."/>
            <person name="Kirsch R."/>
            <person name="Pauchet Y."/>
        </authorList>
    </citation>
    <scope>NUCLEOTIDE SEQUENCE</scope>
    <source>
        <strain evidence="1">MMC_N1</strain>
    </source>
</reference>
<keyword evidence="2" id="KW-1185">Reference proteome</keyword>
<protein>
    <submittedName>
        <fullName evidence="1">Uncharacterized protein</fullName>
    </submittedName>
</protein>
<sequence>MTMNIHKETAVELPPGSRGMVGDMKKRLHSVIFTWQKSRLLLQSWALSLKHENELVQFLRKHAFMQNYRCYGNKVNKTENNEDCLHGARKSIEK</sequence>
<name>A0ABQ9J4P0_9CUCU</name>
<evidence type="ECO:0000313" key="2">
    <source>
        <dbReference type="Proteomes" id="UP001162164"/>
    </source>
</evidence>
<comment type="caution">
    <text evidence="1">The sequence shown here is derived from an EMBL/GenBank/DDBJ whole genome shotgun (WGS) entry which is preliminary data.</text>
</comment>